<dbReference type="Proteomes" id="UP000231632">
    <property type="component" value="Unassembled WGS sequence"/>
</dbReference>
<feature type="transmembrane region" description="Helical" evidence="6">
    <location>
        <begin position="7"/>
        <end position="28"/>
    </location>
</feature>
<evidence type="ECO:0000256" key="6">
    <source>
        <dbReference type="SAM" id="Phobius"/>
    </source>
</evidence>
<reference evidence="8 9" key="1">
    <citation type="journal article" date="2017" name="Arch. Microbiol.">
        <title>Mariprofundus micogutta sp. nov., a novel iron-oxidizing zetaproteobacterium isolated from a deep-sea hydrothermal field at the Bayonnaise knoll of the Izu-Ogasawara arc, and a description of Mariprofundales ord. nov. and Zetaproteobacteria classis nov.</title>
        <authorList>
            <person name="Makita H."/>
            <person name="Tanaka E."/>
            <person name="Mitsunobu S."/>
            <person name="Miyazaki M."/>
            <person name="Nunoura T."/>
            <person name="Uematsu K."/>
            <person name="Takaki Y."/>
            <person name="Nishi S."/>
            <person name="Shimamura S."/>
            <person name="Takai K."/>
        </authorList>
    </citation>
    <scope>NUCLEOTIDE SEQUENCE [LARGE SCALE GENOMIC DNA]</scope>
    <source>
        <strain evidence="8 9">ET2</strain>
    </source>
</reference>
<evidence type="ECO:0000256" key="5">
    <source>
        <dbReference type="ARBA" id="ARBA00023136"/>
    </source>
</evidence>
<gene>
    <name evidence="8" type="ORF">MMIC_P0320</name>
</gene>
<comment type="caution">
    <text evidence="8">The sequence shown here is derived from an EMBL/GenBank/DDBJ whole genome shotgun (WGS) entry which is preliminary data.</text>
</comment>
<evidence type="ECO:0000313" key="9">
    <source>
        <dbReference type="Proteomes" id="UP000231632"/>
    </source>
</evidence>
<dbReference type="EMBL" id="BDFD01000002">
    <property type="protein sequence ID" value="GAV19386.1"/>
    <property type="molecule type" value="Genomic_DNA"/>
</dbReference>
<evidence type="ECO:0000313" key="8">
    <source>
        <dbReference type="EMBL" id="GAV19386.1"/>
    </source>
</evidence>
<dbReference type="AlphaFoldDB" id="A0A1L8CKF9"/>
<evidence type="ECO:0000259" key="7">
    <source>
        <dbReference type="Pfam" id="PF01292"/>
    </source>
</evidence>
<dbReference type="Gene3D" id="1.20.950.20">
    <property type="entry name" value="Transmembrane di-heme cytochromes, Chain C"/>
    <property type="match status" value="1"/>
</dbReference>
<dbReference type="OrthoDB" id="8559664at2"/>
<dbReference type="GO" id="GO:0022904">
    <property type="term" value="P:respiratory electron transport chain"/>
    <property type="evidence" value="ECO:0007669"/>
    <property type="project" value="InterPro"/>
</dbReference>
<keyword evidence="5 6" id="KW-0472">Membrane</keyword>
<sequence length="193" mass="21687">MKHDRTIRILHIFIIITVFTQLLTELFMQVPKPGEKIDPLMGLIFSAHEIMGMVVLTIVIVYLMIVGDKEEHRSRLFPWLTADGRSGLICELKRDVPGWFKGILSKPEDAHLIAGSVHGLGIILAFLLGATGCIIYLGMKHDGSMPPAIKSIREFHELLGTTMWIFVCGHLFMATMHQIKGHRVLQAMFSGEK</sequence>
<evidence type="ECO:0000256" key="2">
    <source>
        <dbReference type="ARBA" id="ARBA00022475"/>
    </source>
</evidence>
<dbReference type="STRING" id="1921010.MMIC_P0320"/>
<dbReference type="InterPro" id="IPR011577">
    <property type="entry name" value="Cyt_b561_bac/Ni-Hgenase"/>
</dbReference>
<dbReference type="Pfam" id="PF01292">
    <property type="entry name" value="Ni_hydr_CYTB"/>
    <property type="match status" value="1"/>
</dbReference>
<keyword evidence="2" id="KW-1003">Cell membrane</keyword>
<accession>A0A1L8CKF9</accession>
<comment type="subcellular location">
    <subcellularLocation>
        <location evidence="1">Cell membrane</location>
        <topology evidence="1">Multi-pass membrane protein</topology>
    </subcellularLocation>
</comment>
<feature type="transmembrane region" description="Helical" evidence="6">
    <location>
        <begin position="40"/>
        <end position="65"/>
    </location>
</feature>
<evidence type="ECO:0000256" key="4">
    <source>
        <dbReference type="ARBA" id="ARBA00022989"/>
    </source>
</evidence>
<feature type="transmembrane region" description="Helical" evidence="6">
    <location>
        <begin position="158"/>
        <end position="176"/>
    </location>
</feature>
<dbReference type="GO" id="GO:0005886">
    <property type="term" value="C:plasma membrane"/>
    <property type="evidence" value="ECO:0007669"/>
    <property type="project" value="UniProtKB-SubCell"/>
</dbReference>
<dbReference type="InterPro" id="IPR016174">
    <property type="entry name" value="Di-haem_cyt_TM"/>
</dbReference>
<dbReference type="RefSeq" id="WP_072658580.1">
    <property type="nucleotide sequence ID" value="NZ_BDFD01000002.1"/>
</dbReference>
<dbReference type="InterPro" id="IPR051542">
    <property type="entry name" value="Hydrogenase_cytochrome"/>
</dbReference>
<dbReference type="PANTHER" id="PTHR30485:SF0">
    <property type="entry name" value="NI_FE-HYDROGENASE 1 B-TYPE CYTOCHROME SUBUNIT-RELATED"/>
    <property type="match status" value="1"/>
</dbReference>
<evidence type="ECO:0000256" key="3">
    <source>
        <dbReference type="ARBA" id="ARBA00022692"/>
    </source>
</evidence>
<dbReference type="GO" id="GO:0020037">
    <property type="term" value="F:heme binding"/>
    <property type="evidence" value="ECO:0007669"/>
    <property type="project" value="TreeGrafter"/>
</dbReference>
<feature type="domain" description="Cytochrome b561 bacterial/Ni-hydrogenase" evidence="7">
    <location>
        <begin position="3"/>
        <end position="191"/>
    </location>
</feature>
<evidence type="ECO:0000256" key="1">
    <source>
        <dbReference type="ARBA" id="ARBA00004651"/>
    </source>
</evidence>
<organism evidence="8 9">
    <name type="scientific">Mariprofundus micogutta</name>
    <dbReference type="NCBI Taxonomy" id="1921010"/>
    <lineage>
        <taxon>Bacteria</taxon>
        <taxon>Pseudomonadati</taxon>
        <taxon>Pseudomonadota</taxon>
        <taxon>Candidatius Mariprofundia</taxon>
        <taxon>Mariprofundales</taxon>
        <taxon>Mariprofundaceae</taxon>
        <taxon>Mariprofundus</taxon>
    </lineage>
</organism>
<dbReference type="PANTHER" id="PTHR30485">
    <property type="entry name" value="NI/FE-HYDROGENASE 1 B-TYPE CYTOCHROME SUBUNIT"/>
    <property type="match status" value="1"/>
</dbReference>
<keyword evidence="4 6" id="KW-1133">Transmembrane helix</keyword>
<name>A0A1L8CKF9_9PROT</name>
<dbReference type="SUPFAM" id="SSF81342">
    <property type="entry name" value="Transmembrane di-heme cytochromes"/>
    <property type="match status" value="1"/>
</dbReference>
<keyword evidence="3 6" id="KW-0812">Transmembrane</keyword>
<feature type="transmembrane region" description="Helical" evidence="6">
    <location>
        <begin position="112"/>
        <end position="138"/>
    </location>
</feature>
<protein>
    <submittedName>
        <fullName evidence="8">Prokaryotic cytochrome b561</fullName>
    </submittedName>
</protein>
<keyword evidence="9" id="KW-1185">Reference proteome</keyword>
<dbReference type="GO" id="GO:0009055">
    <property type="term" value="F:electron transfer activity"/>
    <property type="evidence" value="ECO:0007669"/>
    <property type="project" value="InterPro"/>
</dbReference>
<proteinExistence type="predicted"/>